<evidence type="ECO:0000313" key="3">
    <source>
        <dbReference type="Proteomes" id="UP001054945"/>
    </source>
</evidence>
<reference evidence="2 3" key="1">
    <citation type="submission" date="2021-06" db="EMBL/GenBank/DDBJ databases">
        <title>Caerostris extrusa draft genome.</title>
        <authorList>
            <person name="Kono N."/>
            <person name="Arakawa K."/>
        </authorList>
    </citation>
    <scope>NUCLEOTIDE SEQUENCE [LARGE SCALE GENOMIC DNA]</scope>
</reference>
<protein>
    <recommendedName>
        <fullName evidence="4">Secreted protein</fullName>
    </recommendedName>
</protein>
<name>A0AAV4R3V5_CAEEX</name>
<sequence>MHHHVHHVMMMTMVVVSVITMMMVVFSEDLGDESCYQHGAETSHLHLHAFLLLLPRAHHHHLHGDSALLVAKVALTVRRWRRRKIASV</sequence>
<keyword evidence="1" id="KW-0472">Membrane</keyword>
<proteinExistence type="predicted"/>
<keyword evidence="3" id="KW-1185">Reference proteome</keyword>
<keyword evidence="1" id="KW-1133">Transmembrane helix</keyword>
<evidence type="ECO:0008006" key="4">
    <source>
        <dbReference type="Google" id="ProtNLM"/>
    </source>
</evidence>
<accession>A0AAV4R3V5</accession>
<dbReference type="EMBL" id="BPLR01007446">
    <property type="protein sequence ID" value="GIY16988.1"/>
    <property type="molecule type" value="Genomic_DNA"/>
</dbReference>
<comment type="caution">
    <text evidence="2">The sequence shown here is derived from an EMBL/GenBank/DDBJ whole genome shotgun (WGS) entry which is preliminary data.</text>
</comment>
<feature type="transmembrane region" description="Helical" evidence="1">
    <location>
        <begin position="7"/>
        <end position="26"/>
    </location>
</feature>
<dbReference type="Proteomes" id="UP001054945">
    <property type="component" value="Unassembled WGS sequence"/>
</dbReference>
<gene>
    <name evidence="2" type="ORF">CEXT_801781</name>
</gene>
<evidence type="ECO:0000256" key="1">
    <source>
        <dbReference type="SAM" id="Phobius"/>
    </source>
</evidence>
<dbReference type="AlphaFoldDB" id="A0AAV4R3V5"/>
<organism evidence="2 3">
    <name type="scientific">Caerostris extrusa</name>
    <name type="common">Bark spider</name>
    <name type="synonym">Caerostris bankana</name>
    <dbReference type="NCBI Taxonomy" id="172846"/>
    <lineage>
        <taxon>Eukaryota</taxon>
        <taxon>Metazoa</taxon>
        <taxon>Ecdysozoa</taxon>
        <taxon>Arthropoda</taxon>
        <taxon>Chelicerata</taxon>
        <taxon>Arachnida</taxon>
        <taxon>Araneae</taxon>
        <taxon>Araneomorphae</taxon>
        <taxon>Entelegynae</taxon>
        <taxon>Araneoidea</taxon>
        <taxon>Araneidae</taxon>
        <taxon>Caerostris</taxon>
    </lineage>
</organism>
<evidence type="ECO:0000313" key="2">
    <source>
        <dbReference type="EMBL" id="GIY16988.1"/>
    </source>
</evidence>
<keyword evidence="1" id="KW-0812">Transmembrane</keyword>